<dbReference type="EMBL" id="WBMT01000005">
    <property type="protein sequence ID" value="KAB2349734.1"/>
    <property type="molecule type" value="Genomic_DNA"/>
</dbReference>
<dbReference type="OrthoDB" id="8479357at2"/>
<dbReference type="GO" id="GO:0000976">
    <property type="term" value="F:transcription cis-regulatory region binding"/>
    <property type="evidence" value="ECO:0007669"/>
    <property type="project" value="TreeGrafter"/>
</dbReference>
<dbReference type="Proteomes" id="UP000468735">
    <property type="component" value="Unassembled WGS sequence"/>
</dbReference>
<evidence type="ECO:0000256" key="3">
    <source>
        <dbReference type="ARBA" id="ARBA00023125"/>
    </source>
</evidence>
<dbReference type="Pfam" id="PF00126">
    <property type="entry name" value="HTH_1"/>
    <property type="match status" value="1"/>
</dbReference>
<proteinExistence type="inferred from homology"/>
<dbReference type="PANTHER" id="PTHR30126:SF39">
    <property type="entry name" value="HTH-TYPE TRANSCRIPTIONAL REGULATOR CYSL"/>
    <property type="match status" value="1"/>
</dbReference>
<keyword evidence="2" id="KW-0805">Transcription regulation</keyword>
<sequence length="295" mass="31989">MELRQLRIFEAVVRHRTVTGAAVALDMAPSSVSAQIRALERSLGVALFERTAKGMHLTGHGERTLSWSRRLLDQAEQARREITGQAQRLRLGALETLAATYVPQVLARLNQRRPGIQAQVLPAARRDDLLTDVAAGRLEAVLLLDTGDALGDLGFPAPPAPLTFLDIDTVPLALVAAPDHRLRERTSLSPNELSGERLLVNVPSCSFYMAADKALGRELERVPVGGVQVMRAWAEQGLGIALLPEFAASTALRSGALTRLDLSVPTLSLRLVWRGDREALPGLRDLLYATVPTSP</sequence>
<dbReference type="SUPFAM" id="SSF53850">
    <property type="entry name" value="Periplasmic binding protein-like II"/>
    <property type="match status" value="1"/>
</dbReference>
<dbReference type="Pfam" id="PF03466">
    <property type="entry name" value="LysR_substrate"/>
    <property type="match status" value="1"/>
</dbReference>
<keyword evidence="3" id="KW-0238">DNA-binding</keyword>
<evidence type="ECO:0000256" key="4">
    <source>
        <dbReference type="ARBA" id="ARBA00023163"/>
    </source>
</evidence>
<evidence type="ECO:0000256" key="1">
    <source>
        <dbReference type="ARBA" id="ARBA00009437"/>
    </source>
</evidence>
<dbReference type="InterPro" id="IPR000847">
    <property type="entry name" value="LysR_HTH_N"/>
</dbReference>
<evidence type="ECO:0000259" key="5">
    <source>
        <dbReference type="PROSITE" id="PS50931"/>
    </source>
</evidence>
<keyword evidence="4" id="KW-0804">Transcription</keyword>
<comment type="similarity">
    <text evidence="1">Belongs to the LysR transcriptional regulatory family.</text>
</comment>
<dbReference type="InterPro" id="IPR005119">
    <property type="entry name" value="LysR_subst-bd"/>
</dbReference>
<dbReference type="PANTHER" id="PTHR30126">
    <property type="entry name" value="HTH-TYPE TRANSCRIPTIONAL REGULATOR"/>
    <property type="match status" value="1"/>
</dbReference>
<dbReference type="CDD" id="cd05466">
    <property type="entry name" value="PBP2_LTTR_substrate"/>
    <property type="match status" value="1"/>
</dbReference>
<dbReference type="FunFam" id="1.10.10.10:FF:000001">
    <property type="entry name" value="LysR family transcriptional regulator"/>
    <property type="match status" value="1"/>
</dbReference>
<comment type="caution">
    <text evidence="6">The sequence shown here is derived from an EMBL/GenBank/DDBJ whole genome shotgun (WGS) entry which is preliminary data.</text>
</comment>
<evidence type="ECO:0000313" key="7">
    <source>
        <dbReference type="Proteomes" id="UP000468735"/>
    </source>
</evidence>
<dbReference type="RefSeq" id="WP_151560504.1">
    <property type="nucleotide sequence ID" value="NZ_WBMT01000005.1"/>
</dbReference>
<keyword evidence="7" id="KW-1185">Reference proteome</keyword>
<gene>
    <name evidence="6" type="ORF">F8566_13420</name>
</gene>
<organism evidence="6 7">
    <name type="scientific">Actinomadura rudentiformis</name>
    <dbReference type="NCBI Taxonomy" id="359158"/>
    <lineage>
        <taxon>Bacteria</taxon>
        <taxon>Bacillati</taxon>
        <taxon>Actinomycetota</taxon>
        <taxon>Actinomycetes</taxon>
        <taxon>Streptosporangiales</taxon>
        <taxon>Thermomonosporaceae</taxon>
        <taxon>Actinomadura</taxon>
    </lineage>
</organism>
<dbReference type="GO" id="GO:0003700">
    <property type="term" value="F:DNA-binding transcription factor activity"/>
    <property type="evidence" value="ECO:0007669"/>
    <property type="project" value="InterPro"/>
</dbReference>
<feature type="domain" description="HTH lysR-type" evidence="5">
    <location>
        <begin position="1"/>
        <end position="58"/>
    </location>
</feature>
<dbReference type="InterPro" id="IPR036390">
    <property type="entry name" value="WH_DNA-bd_sf"/>
</dbReference>
<reference evidence="6 7" key="1">
    <citation type="submission" date="2019-09" db="EMBL/GenBank/DDBJ databases">
        <title>Actinomadura physcomitrii sp. nov., a novel actinomycete isolated from moss [Physcomitrium sphaericum (Ludw) Fuernr].</title>
        <authorList>
            <person name="Zhuang X."/>
            <person name="Liu C."/>
        </authorList>
    </citation>
    <scope>NUCLEOTIDE SEQUENCE [LARGE SCALE GENOMIC DNA]</scope>
    <source>
        <strain evidence="6 7">HMC1</strain>
    </source>
</reference>
<accession>A0A6H9YZL1</accession>
<dbReference type="Gene3D" id="1.10.10.10">
    <property type="entry name" value="Winged helix-like DNA-binding domain superfamily/Winged helix DNA-binding domain"/>
    <property type="match status" value="1"/>
</dbReference>
<name>A0A6H9YZL1_9ACTN</name>
<protein>
    <submittedName>
        <fullName evidence="6">LysR family transcriptional regulator</fullName>
    </submittedName>
</protein>
<dbReference type="SUPFAM" id="SSF46785">
    <property type="entry name" value="Winged helix' DNA-binding domain"/>
    <property type="match status" value="1"/>
</dbReference>
<dbReference type="Gene3D" id="3.40.190.10">
    <property type="entry name" value="Periplasmic binding protein-like II"/>
    <property type="match status" value="2"/>
</dbReference>
<evidence type="ECO:0000256" key="2">
    <source>
        <dbReference type="ARBA" id="ARBA00023015"/>
    </source>
</evidence>
<evidence type="ECO:0000313" key="6">
    <source>
        <dbReference type="EMBL" id="KAB2349734.1"/>
    </source>
</evidence>
<dbReference type="AlphaFoldDB" id="A0A6H9YZL1"/>
<dbReference type="PROSITE" id="PS50931">
    <property type="entry name" value="HTH_LYSR"/>
    <property type="match status" value="1"/>
</dbReference>
<dbReference type="InterPro" id="IPR036388">
    <property type="entry name" value="WH-like_DNA-bd_sf"/>
</dbReference>